<accession>A0A1F6A587</accession>
<protein>
    <submittedName>
        <fullName evidence="2">Uncharacterized protein</fullName>
    </submittedName>
</protein>
<dbReference type="Proteomes" id="UP000177871">
    <property type="component" value="Unassembled WGS sequence"/>
</dbReference>
<keyword evidence="1" id="KW-1133">Transmembrane helix</keyword>
<dbReference type="AlphaFoldDB" id="A0A1F6A587"/>
<evidence type="ECO:0000256" key="1">
    <source>
        <dbReference type="SAM" id="Phobius"/>
    </source>
</evidence>
<evidence type="ECO:0000313" key="3">
    <source>
        <dbReference type="Proteomes" id="UP000177871"/>
    </source>
</evidence>
<feature type="transmembrane region" description="Helical" evidence="1">
    <location>
        <begin position="74"/>
        <end position="92"/>
    </location>
</feature>
<evidence type="ECO:0000313" key="2">
    <source>
        <dbReference type="EMBL" id="OGG19622.1"/>
    </source>
</evidence>
<reference evidence="2 3" key="1">
    <citation type="journal article" date="2016" name="Nat. Commun.">
        <title>Thousands of microbial genomes shed light on interconnected biogeochemical processes in an aquifer system.</title>
        <authorList>
            <person name="Anantharaman K."/>
            <person name="Brown C.T."/>
            <person name="Hug L.A."/>
            <person name="Sharon I."/>
            <person name="Castelle C.J."/>
            <person name="Probst A.J."/>
            <person name="Thomas B.C."/>
            <person name="Singh A."/>
            <person name="Wilkins M.J."/>
            <person name="Karaoz U."/>
            <person name="Brodie E.L."/>
            <person name="Williams K.H."/>
            <person name="Hubbard S.S."/>
            <person name="Banfield J.F."/>
        </authorList>
    </citation>
    <scope>NUCLEOTIDE SEQUENCE [LARGE SCALE GENOMIC DNA]</scope>
</reference>
<feature type="transmembrane region" description="Helical" evidence="1">
    <location>
        <begin position="133"/>
        <end position="151"/>
    </location>
</feature>
<keyword evidence="1" id="KW-0472">Membrane</keyword>
<name>A0A1F6A587_9BACT</name>
<feature type="transmembrane region" description="Helical" evidence="1">
    <location>
        <begin position="98"/>
        <end position="121"/>
    </location>
</feature>
<comment type="caution">
    <text evidence="2">The sequence shown here is derived from an EMBL/GenBank/DDBJ whole genome shotgun (WGS) entry which is preliminary data.</text>
</comment>
<organism evidence="2 3">
    <name type="scientific">Candidatus Gottesmanbacteria bacterium RIFCSPHIGHO2_01_FULL_47_48</name>
    <dbReference type="NCBI Taxonomy" id="1798381"/>
    <lineage>
        <taxon>Bacteria</taxon>
        <taxon>Candidatus Gottesmaniibacteriota</taxon>
    </lineage>
</organism>
<proteinExistence type="predicted"/>
<feature type="transmembrane region" description="Helical" evidence="1">
    <location>
        <begin position="7"/>
        <end position="26"/>
    </location>
</feature>
<keyword evidence="1" id="KW-0812">Transmembrane</keyword>
<sequence length="171" mass="19413">MTLLQNSIVFFIVTLINFLSLLPPAIKGPATWKTLFKNPGFLLGDFFFIPLYGALIFNYFLATKSSLILSWGNISLYLTEATFIILLIFFIFHPEKVVGIKVFIPHIIFSIAVIVSLLASLTTAITLRSFNQFLILALICLCLHTIISWIFPKRFDNLPGLFQARKIKLKI</sequence>
<dbReference type="EMBL" id="MFJK01000006">
    <property type="protein sequence ID" value="OGG19622.1"/>
    <property type="molecule type" value="Genomic_DNA"/>
</dbReference>
<gene>
    <name evidence="2" type="ORF">A2721_03040</name>
</gene>
<feature type="transmembrane region" description="Helical" evidence="1">
    <location>
        <begin position="46"/>
        <end position="62"/>
    </location>
</feature>